<dbReference type="PANTHER" id="PTHR47436:SF1">
    <property type="entry name" value="SET DOMAIN-CONTAINING PROTEIN"/>
    <property type="match status" value="1"/>
</dbReference>
<dbReference type="InterPro" id="IPR044237">
    <property type="entry name" value="ATXR2-like"/>
</dbReference>
<dbReference type="Gene3D" id="2.170.270.10">
    <property type="entry name" value="SET domain"/>
    <property type="match status" value="1"/>
</dbReference>
<dbReference type="SUPFAM" id="SSF82199">
    <property type="entry name" value="SET domain"/>
    <property type="match status" value="1"/>
</dbReference>
<feature type="region of interest" description="Disordered" evidence="1">
    <location>
        <begin position="1"/>
        <end position="59"/>
    </location>
</feature>
<gene>
    <name evidence="3" type="ORF">BN1204_017860</name>
</gene>
<proteinExistence type="predicted"/>
<dbReference type="EMBL" id="LN714480">
    <property type="protein sequence ID" value="CEL65955.1"/>
    <property type="molecule type" value="Genomic_DNA"/>
</dbReference>
<protein>
    <submittedName>
        <fullName evidence="3">SET and MYND domain-containing protein 5</fullName>
    </submittedName>
</protein>
<dbReference type="CDD" id="cd20071">
    <property type="entry name" value="SET_SMYD"/>
    <property type="match status" value="1"/>
</dbReference>
<feature type="domain" description="SET" evidence="2">
    <location>
        <begin position="63"/>
        <end position="474"/>
    </location>
</feature>
<name>A0A0F7UBF8_NEOCL</name>
<accession>A0A0F7UBF8</accession>
<evidence type="ECO:0000256" key="1">
    <source>
        <dbReference type="SAM" id="MobiDB-lite"/>
    </source>
</evidence>
<organism evidence="3">
    <name type="scientific">Neospora caninum (strain Liverpool)</name>
    <dbReference type="NCBI Taxonomy" id="572307"/>
    <lineage>
        <taxon>Eukaryota</taxon>
        <taxon>Sar</taxon>
        <taxon>Alveolata</taxon>
        <taxon>Apicomplexa</taxon>
        <taxon>Conoidasida</taxon>
        <taxon>Coccidia</taxon>
        <taxon>Eucoccidiorida</taxon>
        <taxon>Eimeriorina</taxon>
        <taxon>Sarcocystidae</taxon>
        <taxon>Neospora</taxon>
    </lineage>
</organism>
<sequence length="582" mass="64446">MSDTETPRGPRTSGEQTGVSGKPHRVSLPPDSAGREKGRCSSDSWGHREPTETETENADSPFSAVEIAFVNSKVGRGVLARRAFKKGEVIYNDAEPLVAAQHIYSERCSWTCGRCFTFVGNLRQQLELILSNDASDAAKRDRRIQENLELLTDDFLQEDFCLAQPVPCARNCGVVYCSEEHKKLAQTKGHHRLLCIEATDRMQRAWRVFAAHSRRFYETFLLAGRAYAQMLVDVLYGQASVEDVMTPFCRFYSRRWEDIGDAEEALSAPRGAAERWRRSRGRLEILKESFSLLCRVFLAEDVLGETPWATENGDEPDTAHLRDKWKVLFSLDFYSHLLGTFDLVNVDIEFDNPLNARLASSRLSSLWRCKPLFRLGKRIAACEDAEDDEDQEIQGGRSPTDGSEAAGAEEEEWKALVGDLLPPFMGIGLFRAVSMTNHSCWPNAEVDYPSLTKTAQVTALRDIAQDEQVLLSYIDETLPLASRQRLLKRHYKFTCACVRCQVEAAAALLDRRGALPAAEGAAVDAIADATGLSPLLVGDILSFSASFSKSSGEAHAPETVSEDPSLSCGDEASEGDSVPASE</sequence>
<dbReference type="InterPro" id="IPR046341">
    <property type="entry name" value="SET_dom_sf"/>
</dbReference>
<feature type="region of interest" description="Disordered" evidence="1">
    <location>
        <begin position="551"/>
        <end position="582"/>
    </location>
</feature>
<evidence type="ECO:0000259" key="2">
    <source>
        <dbReference type="PROSITE" id="PS50280"/>
    </source>
</evidence>
<dbReference type="GO" id="GO:0008168">
    <property type="term" value="F:methyltransferase activity"/>
    <property type="evidence" value="ECO:0007669"/>
    <property type="project" value="InterPro"/>
</dbReference>
<evidence type="ECO:0000313" key="3">
    <source>
        <dbReference type="EMBL" id="CEL65955.1"/>
    </source>
</evidence>
<dbReference type="InterPro" id="IPR001214">
    <property type="entry name" value="SET_dom"/>
</dbReference>
<reference evidence="3" key="1">
    <citation type="journal article" date="2015" name="PLoS ONE">
        <title>Comprehensive Evaluation of Toxoplasma gondii VEG and Neospora caninum LIV Genomes with Tachyzoite Stage Transcriptome and Proteome Defines Novel Transcript Features.</title>
        <authorList>
            <person name="Ramaprasad A."/>
            <person name="Mourier T."/>
            <person name="Naeem R."/>
            <person name="Malas T.B."/>
            <person name="Moussa E."/>
            <person name="Panigrahi A."/>
            <person name="Vermont S.J."/>
            <person name="Otto T.D."/>
            <person name="Wastling J."/>
            <person name="Pain A."/>
        </authorList>
    </citation>
    <scope>NUCLEOTIDE SEQUENCE</scope>
    <source>
        <strain evidence="3">Liverpool</strain>
    </source>
</reference>
<feature type="region of interest" description="Disordered" evidence="1">
    <location>
        <begin position="385"/>
        <end position="408"/>
    </location>
</feature>
<dbReference type="PROSITE" id="PS50280">
    <property type="entry name" value="SET"/>
    <property type="match status" value="1"/>
</dbReference>
<dbReference type="Pfam" id="PF00856">
    <property type="entry name" value="SET"/>
    <property type="match status" value="1"/>
</dbReference>
<dbReference type="AlphaFoldDB" id="A0A0F7UBF8"/>
<feature type="compositionally biased region" description="Basic and acidic residues" evidence="1">
    <location>
        <begin position="33"/>
        <end position="51"/>
    </location>
</feature>
<dbReference type="PANTHER" id="PTHR47436">
    <property type="entry name" value="HISTONE-LYSINE N-METHYLTRANSFERASE ATXR2"/>
    <property type="match status" value="1"/>
</dbReference>